<feature type="compositionally biased region" description="Polar residues" evidence="1">
    <location>
        <begin position="776"/>
        <end position="786"/>
    </location>
</feature>
<sequence length="1212" mass="135508">MKRALRSRKNTSENVAQSRATKAVPKTVVGKTIKNTATKPAAKKIAEKTKNSSNESSVSSIKSPVLRDRTNTANELSKVDVSSQKIETTDLTDDKKTITTRSLRKLEKDKDLKSNDGIKKLTTAKKLSVHKNKIANASESNSECTPGSTKEIVQTRTRNLVKNNNAPADSEKNSSPSKSKTSVPTASKNSIQSSGEVTNSIEESSPVKSEKVHQTRTRSSTRSSDTGSKSKKEPSSLEKEKGAATEIESSVISIKNSEESSQTASNRKMETRTRSSTRSKNQSSNSEKESSAMETDKVVQTKSRSFKNTPRKHNMSIEDVERMLNQSDSEDESMDAAGTAANKESSKTAETEIKKVPLQGTKKFFKCSSTSQTKTLPVTEDKIVHKQVKSKVTTIETPSDDDVSFKTKISNCKSDKTAEKQLRPRAIKNYCEISKLLEEDDSNDSVKENNEPDKKNKNETEKANKVQVPIYKTLSASQQKTEDIDKIYEIPEEWLHEDQNIKKPKKKSVKRLKKASRPKPIIPCKTKKNINGPKQHLISPQKNIVKSKPSKQNEVDNNNLKDSDKVSPSNNNEPVISEDFQEMGESTFEEAPTMKIISDQILQGNDRIKLATTPNAPKTINSELKLFGMKNAITSKPTTQYMNMVNHSLIQKSMSPIKKVIDNFDVGSPWRVTDTFTRIQKVVQSTPQTNKKVATLTRKPVVKMLPVPEKSIGSQETIHLSSLQDKSGNNGSKTQVSALNEGTSPENVNTNLSNVSPVKSIDTSTSHQENIPFETKNPQINQNSSKSPRKFGTVLCNVSPVKSVNQRNQQSSQNNSKSPRKFGTVLPNISPIKSITSSYQQSFQNNSKSPKKLVTNLSPTETINQDLQVYRVQLESSKPITEIFKDHEVPNIDFEIGDENTSPNKSPRKLQKSVIETLKSVSPQKSTIKNFLEPKKSSEIPNPKLLRQTTLHGFLNLEEVPESTRILTPDGIFADVHSTPINGRKQKKTAEEPNLENAFGFDDGDDEDEIEVCPSINVMKKKLFTKMKAKPKTSRISYNTVKQALLTNIMNTKKSEEKMPEIFEKNDQNDSDDSDNSSVVSKDYSFNAELKNNDSEKLKESILTFSDTFDLHSEQGDDSLVPEKGLLFFNLEPVHFSTPARRSYGKRKRQVCVNTTTDCSASDTDDPEEKPKRAKKRQKNKRCKEEEKKMKDWVKKINSTFDEIDHFDLVVE</sequence>
<organism evidence="2 3">
    <name type="scientific">Trichogramma kaykai</name>
    <dbReference type="NCBI Taxonomy" id="54128"/>
    <lineage>
        <taxon>Eukaryota</taxon>
        <taxon>Metazoa</taxon>
        <taxon>Ecdysozoa</taxon>
        <taxon>Arthropoda</taxon>
        <taxon>Hexapoda</taxon>
        <taxon>Insecta</taxon>
        <taxon>Pterygota</taxon>
        <taxon>Neoptera</taxon>
        <taxon>Endopterygota</taxon>
        <taxon>Hymenoptera</taxon>
        <taxon>Apocrita</taxon>
        <taxon>Proctotrupomorpha</taxon>
        <taxon>Chalcidoidea</taxon>
        <taxon>Trichogrammatidae</taxon>
        <taxon>Trichogramma</taxon>
    </lineage>
</organism>
<feature type="compositionally biased region" description="Polar residues" evidence="1">
    <location>
        <begin position="721"/>
        <end position="769"/>
    </location>
</feature>
<keyword evidence="3" id="KW-1185">Reference proteome</keyword>
<feature type="region of interest" description="Disordered" evidence="1">
    <location>
        <begin position="439"/>
        <end position="468"/>
    </location>
</feature>
<gene>
    <name evidence="2" type="ORF">TKK_007778</name>
</gene>
<feature type="compositionally biased region" description="Low complexity" evidence="1">
    <location>
        <begin position="274"/>
        <end position="285"/>
    </location>
</feature>
<proteinExistence type="predicted"/>
<accession>A0ABD2X104</accession>
<protein>
    <recommendedName>
        <fullName evidence="4">Tantalus-like domain-containing protein</fullName>
    </recommendedName>
</protein>
<feature type="region of interest" description="Disordered" evidence="1">
    <location>
        <begin position="721"/>
        <end position="827"/>
    </location>
</feature>
<feature type="compositionally biased region" description="Basic and acidic residues" evidence="1">
    <location>
        <begin position="551"/>
        <end position="565"/>
    </location>
</feature>
<feature type="region of interest" description="Disordered" evidence="1">
    <location>
        <begin position="499"/>
        <end position="576"/>
    </location>
</feature>
<feature type="compositionally biased region" description="Polar residues" evidence="1">
    <location>
        <begin position="189"/>
        <end position="207"/>
    </location>
</feature>
<feature type="compositionally biased region" description="Polar residues" evidence="1">
    <location>
        <begin position="135"/>
        <end position="167"/>
    </location>
</feature>
<feature type="compositionally biased region" description="Low complexity" evidence="1">
    <location>
        <begin position="803"/>
        <end position="816"/>
    </location>
</feature>
<feature type="region of interest" description="Disordered" evidence="1">
    <location>
        <begin position="130"/>
        <end position="354"/>
    </location>
</feature>
<feature type="compositionally biased region" description="Low complexity" evidence="1">
    <location>
        <begin position="217"/>
        <end position="227"/>
    </location>
</feature>
<feature type="region of interest" description="Disordered" evidence="1">
    <location>
        <begin position="983"/>
        <end position="1002"/>
    </location>
</feature>
<feature type="region of interest" description="Disordered" evidence="1">
    <location>
        <begin position="1157"/>
        <end position="1189"/>
    </location>
</feature>
<dbReference type="GO" id="GO:0005634">
    <property type="term" value="C:nucleus"/>
    <property type="evidence" value="ECO:0007669"/>
    <property type="project" value="UniProtKB-SubCell"/>
</dbReference>
<reference evidence="2 3" key="1">
    <citation type="journal article" date="2024" name="bioRxiv">
        <title>A reference genome for Trichogramma kaykai: A tiny desert-dwelling parasitoid wasp with competing sex-ratio distorters.</title>
        <authorList>
            <person name="Culotta J."/>
            <person name="Lindsey A.R."/>
        </authorList>
    </citation>
    <scope>NUCLEOTIDE SEQUENCE [LARGE SCALE GENOMIC DNA]</scope>
    <source>
        <strain evidence="2 3">KSX58</strain>
    </source>
</reference>
<name>A0ABD2X104_9HYME</name>
<evidence type="ECO:0008006" key="4">
    <source>
        <dbReference type="Google" id="ProtNLM"/>
    </source>
</evidence>
<evidence type="ECO:0000313" key="2">
    <source>
        <dbReference type="EMBL" id="KAL3398643.1"/>
    </source>
</evidence>
<feature type="compositionally biased region" description="Low complexity" evidence="1">
    <location>
        <begin position="173"/>
        <end position="188"/>
    </location>
</feature>
<feature type="compositionally biased region" description="Basic and acidic residues" evidence="1">
    <location>
        <begin position="228"/>
        <end position="243"/>
    </location>
</feature>
<feature type="compositionally biased region" description="Basic residues" evidence="1">
    <location>
        <begin position="502"/>
        <end position="517"/>
    </location>
</feature>
<feature type="compositionally biased region" description="Polar residues" evidence="1">
    <location>
        <begin position="71"/>
        <end position="84"/>
    </location>
</feature>
<feature type="compositionally biased region" description="Basic and acidic residues" evidence="1">
    <location>
        <begin position="286"/>
        <end position="299"/>
    </location>
</feature>
<feature type="compositionally biased region" description="Polar residues" evidence="1">
    <location>
        <begin position="538"/>
        <end position="550"/>
    </location>
</feature>
<evidence type="ECO:0000256" key="1">
    <source>
        <dbReference type="SAM" id="MobiDB-lite"/>
    </source>
</evidence>
<dbReference type="AlphaFoldDB" id="A0ABD2X104"/>
<dbReference type="EMBL" id="JBJJXI010000059">
    <property type="protein sequence ID" value="KAL3398643.1"/>
    <property type="molecule type" value="Genomic_DNA"/>
</dbReference>
<feature type="compositionally biased region" description="Basic and acidic residues" evidence="1">
    <location>
        <begin position="444"/>
        <end position="464"/>
    </location>
</feature>
<dbReference type="Proteomes" id="UP001627154">
    <property type="component" value="Unassembled WGS sequence"/>
</dbReference>
<evidence type="ECO:0000313" key="3">
    <source>
        <dbReference type="Proteomes" id="UP001627154"/>
    </source>
</evidence>
<feature type="compositionally biased region" description="Polar residues" evidence="1">
    <location>
        <begin position="247"/>
        <end position="266"/>
    </location>
</feature>
<comment type="caution">
    <text evidence="2">The sequence shown here is derived from an EMBL/GenBank/DDBJ whole genome shotgun (WGS) entry which is preliminary data.</text>
</comment>
<feature type="compositionally biased region" description="Basic and acidic residues" evidence="1">
    <location>
        <begin position="344"/>
        <end position="354"/>
    </location>
</feature>
<feature type="region of interest" description="Disordered" evidence="1">
    <location>
        <begin position="1"/>
        <end position="86"/>
    </location>
</feature>
<feature type="compositionally biased region" description="Low complexity" evidence="1">
    <location>
        <begin position="52"/>
        <end position="63"/>
    </location>
</feature>
<feature type="compositionally biased region" description="Basic residues" evidence="1">
    <location>
        <begin position="1172"/>
        <end position="1182"/>
    </location>
</feature>
<dbReference type="GO" id="GO:0051301">
    <property type="term" value="P:cell division"/>
    <property type="evidence" value="ECO:0007669"/>
    <property type="project" value="UniProtKB-KW"/>
</dbReference>